<dbReference type="AlphaFoldDB" id="M7Z8W2"/>
<dbReference type="EMBL" id="KD157466">
    <property type="protein sequence ID" value="EMS56467.1"/>
    <property type="molecule type" value="Genomic_DNA"/>
</dbReference>
<sequence length="138" mass="15642">MNFVSLIELMQRILVHRSFSTILLTLTTQMRVQFDCHLIFLQVCFAATKIFKILNSYTAMGHLANGGWADYSVYVGVDGAESFNPVSVISCTLHAEKYHTWKNSHGESVCVHSHILHEALIFPPFLATKDQYYLVSIC</sequence>
<evidence type="ECO:0000313" key="1">
    <source>
        <dbReference type="EMBL" id="EMS56467.1"/>
    </source>
</evidence>
<protein>
    <submittedName>
        <fullName evidence="1">Uncharacterized protein</fullName>
    </submittedName>
</protein>
<name>M7Z8W2_TRIUA</name>
<gene>
    <name evidence="1" type="ORF">TRIUR3_09858</name>
</gene>
<organism evidence="1">
    <name type="scientific">Triticum urartu</name>
    <name type="common">Red wild einkorn</name>
    <name type="synonym">Crithodium urartu</name>
    <dbReference type="NCBI Taxonomy" id="4572"/>
    <lineage>
        <taxon>Eukaryota</taxon>
        <taxon>Viridiplantae</taxon>
        <taxon>Streptophyta</taxon>
        <taxon>Embryophyta</taxon>
        <taxon>Tracheophyta</taxon>
        <taxon>Spermatophyta</taxon>
        <taxon>Magnoliopsida</taxon>
        <taxon>Liliopsida</taxon>
        <taxon>Poales</taxon>
        <taxon>Poaceae</taxon>
        <taxon>BOP clade</taxon>
        <taxon>Pooideae</taxon>
        <taxon>Triticodae</taxon>
        <taxon>Triticeae</taxon>
        <taxon>Triticinae</taxon>
        <taxon>Triticum</taxon>
    </lineage>
</organism>
<accession>M7Z8W2</accession>
<reference evidence="1" key="1">
    <citation type="journal article" date="2013" name="Nature">
        <title>Draft genome of the wheat A-genome progenitor Triticum urartu.</title>
        <authorList>
            <person name="Ling H.Q."/>
            <person name="Zhao S."/>
            <person name="Liu D."/>
            <person name="Wang J."/>
            <person name="Sun H."/>
            <person name="Zhang C."/>
            <person name="Fan H."/>
            <person name="Li D."/>
            <person name="Dong L."/>
            <person name="Tao Y."/>
            <person name="Gao C."/>
            <person name="Wu H."/>
            <person name="Li Y."/>
            <person name="Cui Y."/>
            <person name="Guo X."/>
            <person name="Zheng S."/>
            <person name="Wang B."/>
            <person name="Yu K."/>
            <person name="Liang Q."/>
            <person name="Yang W."/>
            <person name="Lou X."/>
            <person name="Chen J."/>
            <person name="Feng M."/>
            <person name="Jian J."/>
            <person name="Zhang X."/>
            <person name="Luo G."/>
            <person name="Jiang Y."/>
            <person name="Liu J."/>
            <person name="Wang Z."/>
            <person name="Sha Y."/>
            <person name="Zhang B."/>
            <person name="Wu H."/>
            <person name="Tang D."/>
            <person name="Shen Q."/>
            <person name="Xue P."/>
            <person name="Zou S."/>
            <person name="Wang X."/>
            <person name="Liu X."/>
            <person name="Wang F."/>
            <person name="Yang Y."/>
            <person name="An X."/>
            <person name="Dong Z."/>
            <person name="Zhang K."/>
            <person name="Zhang X."/>
            <person name="Luo M.C."/>
            <person name="Dvorak J."/>
            <person name="Tong Y."/>
            <person name="Wang J."/>
            <person name="Yang H."/>
            <person name="Li Z."/>
            <person name="Wang D."/>
            <person name="Zhang A."/>
            <person name="Wang J."/>
        </authorList>
    </citation>
    <scope>NUCLEOTIDE SEQUENCE</scope>
</reference>
<proteinExistence type="predicted"/>